<dbReference type="PROSITE" id="PS51257">
    <property type="entry name" value="PROKAR_LIPOPROTEIN"/>
    <property type="match status" value="1"/>
</dbReference>
<evidence type="ECO:0000256" key="1">
    <source>
        <dbReference type="SAM" id="SignalP"/>
    </source>
</evidence>
<accession>A0A095SQ46</accession>
<feature type="domain" description="SCP" evidence="2">
    <location>
        <begin position="50"/>
        <end position="159"/>
    </location>
</feature>
<dbReference type="OrthoDB" id="982527at2"/>
<gene>
    <name evidence="3" type="ORF">LG45_15220</name>
</gene>
<dbReference type="RefSeq" id="WP_035128597.1">
    <property type="nucleotide sequence ID" value="NZ_JRHH01000006.1"/>
</dbReference>
<dbReference type="Pfam" id="PF00188">
    <property type="entry name" value="CAP"/>
    <property type="match status" value="1"/>
</dbReference>
<dbReference type="PANTHER" id="PTHR31157:SF1">
    <property type="entry name" value="SCP DOMAIN-CONTAINING PROTEIN"/>
    <property type="match status" value="1"/>
</dbReference>
<dbReference type="STRING" id="1453498.LG45_15220"/>
<name>A0A095SQ46_9FLAO</name>
<dbReference type="AlphaFoldDB" id="A0A095SQ46"/>
<dbReference type="SUPFAM" id="SSF55797">
    <property type="entry name" value="PR-1-like"/>
    <property type="match status" value="1"/>
</dbReference>
<dbReference type="InterPro" id="IPR014044">
    <property type="entry name" value="CAP_dom"/>
</dbReference>
<evidence type="ECO:0000313" key="3">
    <source>
        <dbReference type="EMBL" id="KGD66786.1"/>
    </source>
</evidence>
<dbReference type="CDD" id="cd05379">
    <property type="entry name" value="CAP_bacterial"/>
    <property type="match status" value="1"/>
</dbReference>
<organism evidence="3 4">
    <name type="scientific">Flavobacterium aquatile LMG 4008 = ATCC 11947</name>
    <dbReference type="NCBI Taxonomy" id="1453498"/>
    <lineage>
        <taxon>Bacteria</taxon>
        <taxon>Pseudomonadati</taxon>
        <taxon>Bacteroidota</taxon>
        <taxon>Flavobacteriia</taxon>
        <taxon>Flavobacteriales</taxon>
        <taxon>Flavobacteriaceae</taxon>
        <taxon>Flavobacterium</taxon>
    </lineage>
</organism>
<dbReference type="InterPro" id="IPR035940">
    <property type="entry name" value="CAP_sf"/>
</dbReference>
<dbReference type="Gene3D" id="3.40.33.10">
    <property type="entry name" value="CAP"/>
    <property type="match status" value="1"/>
</dbReference>
<feature type="signal peptide" evidence="1">
    <location>
        <begin position="1"/>
        <end position="20"/>
    </location>
</feature>
<reference evidence="3 4" key="1">
    <citation type="submission" date="2014-09" db="EMBL/GenBank/DDBJ databases">
        <title>Whole Genome Shotgun of Flavobacterium aquatile LMG 4008.</title>
        <authorList>
            <person name="Gale A.N."/>
            <person name="Pipes S.E."/>
            <person name="Newman J.D."/>
        </authorList>
    </citation>
    <scope>NUCLEOTIDE SEQUENCE [LARGE SCALE GENOMIC DNA]</scope>
    <source>
        <strain evidence="3 4">LMG 4008</strain>
    </source>
</reference>
<keyword evidence="4" id="KW-1185">Reference proteome</keyword>
<dbReference type="EMBL" id="JRHH01000006">
    <property type="protein sequence ID" value="KGD66786.1"/>
    <property type="molecule type" value="Genomic_DNA"/>
</dbReference>
<protein>
    <submittedName>
        <fullName evidence="3">Allergen V5/Tpx-1 family protein</fullName>
    </submittedName>
</protein>
<dbReference type="Proteomes" id="UP000029554">
    <property type="component" value="Unassembled WGS sequence"/>
</dbReference>
<sequence length="165" mass="18559">MKAKLLRVVMPMLLVFTLMSCSSEESESGTTDSKVVTEYSYDQDEMALVEVVNNYRASQGLSTLSLINHISYKSEEHNDYMIENNVVNHDYFNQRASNIKSVLGAVTVGENIAYNFSTANAALHAWLQSPGHKENIEGDYTHFGVSISINPNNGKKYYTNIFMKK</sequence>
<keyword evidence="1" id="KW-0732">Signal</keyword>
<evidence type="ECO:0000313" key="4">
    <source>
        <dbReference type="Proteomes" id="UP000029554"/>
    </source>
</evidence>
<comment type="caution">
    <text evidence="3">The sequence shown here is derived from an EMBL/GenBank/DDBJ whole genome shotgun (WGS) entry which is preliminary data.</text>
</comment>
<evidence type="ECO:0000259" key="2">
    <source>
        <dbReference type="Pfam" id="PF00188"/>
    </source>
</evidence>
<dbReference type="eggNOG" id="COG2340">
    <property type="taxonomic scope" value="Bacteria"/>
</dbReference>
<proteinExistence type="predicted"/>
<dbReference type="PANTHER" id="PTHR31157">
    <property type="entry name" value="SCP DOMAIN-CONTAINING PROTEIN"/>
    <property type="match status" value="1"/>
</dbReference>
<feature type="chain" id="PRO_5001917884" evidence="1">
    <location>
        <begin position="21"/>
        <end position="165"/>
    </location>
</feature>